<dbReference type="RefSeq" id="WP_253575283.1">
    <property type="nucleotide sequence ID" value="NZ_JAMFTQ010000001.1"/>
</dbReference>
<keyword evidence="2" id="KW-1185">Reference proteome</keyword>
<name>A0ABT1FYD6_9CORY</name>
<gene>
    <name evidence="1" type="ORF">M5J20_00330</name>
</gene>
<evidence type="ECO:0000313" key="1">
    <source>
        <dbReference type="EMBL" id="MCP1386647.1"/>
    </source>
</evidence>
<evidence type="ECO:0000313" key="2">
    <source>
        <dbReference type="Proteomes" id="UP001204000"/>
    </source>
</evidence>
<evidence type="ECO:0008006" key="3">
    <source>
        <dbReference type="Google" id="ProtNLM"/>
    </source>
</evidence>
<dbReference type="EMBL" id="JAMFTQ010000001">
    <property type="protein sequence ID" value="MCP1386647.1"/>
    <property type="molecule type" value="Genomic_DNA"/>
</dbReference>
<comment type="caution">
    <text evidence="1">The sequence shown here is derived from an EMBL/GenBank/DDBJ whole genome shotgun (WGS) entry which is preliminary data.</text>
</comment>
<dbReference type="Proteomes" id="UP001204000">
    <property type="component" value="Unassembled WGS sequence"/>
</dbReference>
<organism evidence="1 2">
    <name type="scientific">Corynebacterium stercoris</name>
    <dbReference type="NCBI Taxonomy" id="2943490"/>
    <lineage>
        <taxon>Bacteria</taxon>
        <taxon>Bacillati</taxon>
        <taxon>Actinomycetota</taxon>
        <taxon>Actinomycetes</taxon>
        <taxon>Mycobacteriales</taxon>
        <taxon>Corynebacteriaceae</taxon>
        <taxon>Corynebacterium</taxon>
    </lineage>
</organism>
<protein>
    <recommendedName>
        <fullName evidence="3">Antitoxin VbhA domain-containing protein</fullName>
    </recommendedName>
</protein>
<sequence>MTQIIGQTDVQDILRFSDGVLAAAGHTVTNPEVDRIRELAASGAIDADEAISLIRELYAR</sequence>
<accession>A0ABT1FYD6</accession>
<reference evidence="1" key="1">
    <citation type="submission" date="2022-05" db="EMBL/GenBank/DDBJ databases">
        <title>Corynebacterium sp. TA-R-1 sp. nov., isolated from human feces.</title>
        <authorList>
            <person name="Shamsuzzaman M."/>
            <person name="Dahal R.H."/>
        </authorList>
    </citation>
    <scope>NUCLEOTIDE SEQUENCE</scope>
    <source>
        <strain evidence="1">TA-R-1</strain>
    </source>
</reference>
<proteinExistence type="predicted"/>